<feature type="binding site" evidence="5">
    <location>
        <position position="313"/>
    </location>
    <ligand>
        <name>Zn(2+)</name>
        <dbReference type="ChEBI" id="CHEBI:29105"/>
        <note>catalytic</note>
    </ligand>
</feature>
<keyword evidence="2 5" id="KW-0378">Hydrolase</keyword>
<comment type="similarity">
    <text evidence="5">Belongs to the metallo-dependent hydrolases superfamily. Adenosine and AMP deaminases family. Adenine deaminase type 2 subfamily.</text>
</comment>
<dbReference type="PATRIC" id="fig|1298593.3.peg.2329"/>
<dbReference type="InterPro" id="IPR028892">
    <property type="entry name" value="ADE"/>
</dbReference>
<dbReference type="Proteomes" id="UP000011866">
    <property type="component" value="Chromosome"/>
</dbReference>
<name>M5DTR2_9GAMM</name>
<feature type="active site" description="Proton donor" evidence="5">
    <location>
        <position position="235"/>
    </location>
</feature>
<protein>
    <recommendedName>
        <fullName evidence="5">Adenine deaminase</fullName>
        <shortName evidence="5">ADE</shortName>
        <ecNumber evidence="5">3.5.4.2</ecNumber>
    </recommendedName>
    <alternativeName>
        <fullName evidence="5">Adenine aminohydrolase</fullName>
        <shortName evidence="5">AAH</shortName>
    </alternativeName>
</protein>
<feature type="binding site" evidence="5">
    <location>
        <position position="54"/>
    </location>
    <ligand>
        <name>Zn(2+)</name>
        <dbReference type="ChEBI" id="CHEBI:29105"/>
        <note>catalytic</note>
    </ligand>
</feature>
<dbReference type="GO" id="GO:0009117">
    <property type="term" value="P:nucleotide metabolic process"/>
    <property type="evidence" value="ECO:0007669"/>
    <property type="project" value="UniProtKB-KW"/>
</dbReference>
<dbReference type="Pfam" id="PF00962">
    <property type="entry name" value="A_deaminase"/>
    <property type="match status" value="1"/>
</dbReference>
<dbReference type="FunFam" id="3.20.20.140:FF:000039">
    <property type="entry name" value="Adenine deaminase"/>
    <property type="match status" value="1"/>
</dbReference>
<keyword evidence="8" id="KW-1185">Reference proteome</keyword>
<feature type="domain" description="Adenosine deaminase" evidence="6">
    <location>
        <begin position="47"/>
        <end position="357"/>
    </location>
</feature>
<dbReference type="HAMAP" id="MF_01962">
    <property type="entry name" value="Adenine_deaminase"/>
    <property type="match status" value="1"/>
</dbReference>
<dbReference type="NCBIfam" id="TIGR01430">
    <property type="entry name" value="aden_deam"/>
    <property type="match status" value="1"/>
</dbReference>
<evidence type="ECO:0000256" key="3">
    <source>
        <dbReference type="ARBA" id="ARBA00022833"/>
    </source>
</evidence>
<dbReference type="GO" id="GO:0000034">
    <property type="term" value="F:adenine deaminase activity"/>
    <property type="evidence" value="ECO:0007669"/>
    <property type="project" value="UniProtKB-UniRule"/>
</dbReference>
<feature type="binding site" evidence="5">
    <location>
        <position position="232"/>
    </location>
    <ligand>
        <name>Zn(2+)</name>
        <dbReference type="ChEBI" id="CHEBI:29105"/>
        <note>catalytic</note>
    </ligand>
</feature>
<dbReference type="GO" id="GO:0006146">
    <property type="term" value="P:adenine catabolic process"/>
    <property type="evidence" value="ECO:0007669"/>
    <property type="project" value="UniProtKB-UniRule"/>
</dbReference>
<dbReference type="STRING" id="187493.CN03_06190"/>
<dbReference type="InterPro" id="IPR001365">
    <property type="entry name" value="A_deaminase_dom"/>
</dbReference>
<accession>M5DTR2</accession>
<dbReference type="PANTHER" id="PTHR43114:SF6">
    <property type="entry name" value="ADENINE DEAMINASE"/>
    <property type="match status" value="1"/>
</dbReference>
<comment type="catalytic activity">
    <reaction evidence="5">
        <text>adenine + H2O + H(+) = hypoxanthine + NH4(+)</text>
        <dbReference type="Rhea" id="RHEA:23688"/>
        <dbReference type="ChEBI" id="CHEBI:15377"/>
        <dbReference type="ChEBI" id="CHEBI:15378"/>
        <dbReference type="ChEBI" id="CHEBI:16708"/>
        <dbReference type="ChEBI" id="CHEBI:17368"/>
        <dbReference type="ChEBI" id="CHEBI:28938"/>
        <dbReference type="EC" id="3.5.4.2"/>
    </reaction>
</comment>
<dbReference type="eggNOG" id="COG1816">
    <property type="taxonomic scope" value="Bacteria"/>
</dbReference>
<organism evidence="7 8">
    <name type="scientific">Thalassolituus oleivorans MIL-1</name>
    <dbReference type="NCBI Taxonomy" id="1298593"/>
    <lineage>
        <taxon>Bacteria</taxon>
        <taxon>Pseudomonadati</taxon>
        <taxon>Pseudomonadota</taxon>
        <taxon>Gammaproteobacteria</taxon>
        <taxon>Oceanospirillales</taxon>
        <taxon>Oceanospirillaceae</taxon>
        <taxon>Thalassolituus</taxon>
    </lineage>
</organism>
<dbReference type="EMBL" id="HF680312">
    <property type="protein sequence ID" value="CCU72822.1"/>
    <property type="molecule type" value="Genomic_DNA"/>
</dbReference>
<sequence length="371" mass="41463">MVIKVEQCAQPPLICEADTLLLENFMTDLTFARPQDIADEAFIRRLPKAELHLHLEGSLEPELMFKLAERNNIELPYASVEEIRAAYDFTNLQSFLDIYYQCADVLRTEQDFYDLTWAYLLRCKEDGVVHTEPFFDPQTHTDRGIPFEVALNGIDRALCDGEEQLNITSGLIMCFLRHLSEEAAFATLEMAKPHLDKIIGVGLDSSEVGHPPEKFANVFAAAAELDLFLVAHAGEEGPSTYIETALDILDVDRIDHGVRCTDDPVLVDSLAENRVPLTVCPLSNTRLKVYDNMNQHPILKLLEQGVCVTVNSDDPAFFGGYLVDNYMALVEGLAMTRAEAVALAANSLEASFIDDELYEEWLQVLEGSLGE</sequence>
<gene>
    <name evidence="7" type="ORF">TOL_2420</name>
</gene>
<proteinExistence type="inferred from homology"/>
<dbReference type="HOGENOM" id="CLU_039228_7_0_6"/>
<evidence type="ECO:0000313" key="7">
    <source>
        <dbReference type="EMBL" id="CCU72822.1"/>
    </source>
</evidence>
<evidence type="ECO:0000313" key="8">
    <source>
        <dbReference type="Proteomes" id="UP000011866"/>
    </source>
</evidence>
<feature type="site" description="Important for catalytic activity" evidence="5">
    <location>
        <position position="256"/>
    </location>
</feature>
<dbReference type="GO" id="GO:0043103">
    <property type="term" value="P:hypoxanthine salvage"/>
    <property type="evidence" value="ECO:0007669"/>
    <property type="project" value="UniProtKB-UniRule"/>
</dbReference>
<dbReference type="PANTHER" id="PTHR43114">
    <property type="entry name" value="ADENINE DEAMINASE"/>
    <property type="match status" value="1"/>
</dbReference>
<feature type="binding site" evidence="5">
    <location>
        <position position="314"/>
    </location>
    <ligand>
        <name>substrate</name>
    </ligand>
</feature>
<dbReference type="GO" id="GO:0005829">
    <property type="term" value="C:cytosol"/>
    <property type="evidence" value="ECO:0007669"/>
    <property type="project" value="TreeGrafter"/>
</dbReference>
<dbReference type="CDD" id="cd01320">
    <property type="entry name" value="ADA"/>
    <property type="match status" value="1"/>
</dbReference>
<dbReference type="EC" id="3.5.4.2" evidence="5"/>
<feature type="binding site" evidence="5">
    <location>
        <position position="52"/>
    </location>
    <ligand>
        <name>Zn(2+)</name>
        <dbReference type="ChEBI" id="CHEBI:29105"/>
        <note>catalytic</note>
    </ligand>
</feature>
<dbReference type="NCBIfam" id="NF006850">
    <property type="entry name" value="PRK09358.1-6"/>
    <property type="match status" value="1"/>
</dbReference>
<dbReference type="InterPro" id="IPR006330">
    <property type="entry name" value="Ado/ade_deaminase"/>
</dbReference>
<keyword evidence="3 5" id="KW-0862">Zinc</keyword>
<evidence type="ECO:0000256" key="5">
    <source>
        <dbReference type="HAMAP-Rule" id="MF_01962"/>
    </source>
</evidence>
<dbReference type="SUPFAM" id="SSF51556">
    <property type="entry name" value="Metallo-dependent hydrolases"/>
    <property type="match status" value="1"/>
</dbReference>
<dbReference type="Gene3D" id="3.20.20.140">
    <property type="entry name" value="Metal-dependent hydrolases"/>
    <property type="match status" value="1"/>
</dbReference>
<evidence type="ECO:0000256" key="1">
    <source>
        <dbReference type="ARBA" id="ARBA00022723"/>
    </source>
</evidence>
<dbReference type="GO" id="GO:0008270">
    <property type="term" value="F:zinc ion binding"/>
    <property type="evidence" value="ECO:0007669"/>
    <property type="project" value="UniProtKB-UniRule"/>
</dbReference>
<keyword evidence="1 5" id="KW-0479">Metal-binding</keyword>
<evidence type="ECO:0000259" key="6">
    <source>
        <dbReference type="Pfam" id="PF00962"/>
    </source>
</evidence>
<comment type="function">
    <text evidence="5">Catalyzes the hydrolytic deamination of adenine to hypoxanthine. Plays an important role in the purine salvage pathway and in nitrogen catabolism.</text>
</comment>
<comment type="cofactor">
    <cofactor evidence="5">
        <name>Zn(2+)</name>
        <dbReference type="ChEBI" id="CHEBI:29105"/>
    </cofactor>
    <text evidence="5">Binds 1 zinc ion per subunit.</text>
</comment>
<keyword evidence="4 5" id="KW-0546">Nucleotide metabolism</keyword>
<evidence type="ECO:0000256" key="2">
    <source>
        <dbReference type="ARBA" id="ARBA00022801"/>
    </source>
</evidence>
<evidence type="ECO:0000256" key="4">
    <source>
        <dbReference type="ARBA" id="ARBA00023080"/>
    </source>
</evidence>
<dbReference type="AlphaFoldDB" id="M5DTR2"/>
<dbReference type="InterPro" id="IPR032466">
    <property type="entry name" value="Metal_Hydrolase"/>
</dbReference>
<dbReference type="KEGG" id="tol:TOL_2420"/>
<reference evidence="7 8" key="1">
    <citation type="journal article" date="2013" name="Genome Announc.">
        <title>Genome Sequence of Thalassolituus oleivorans MIL-1 (DSM 14913T).</title>
        <authorList>
            <person name="Golyshin P.N."/>
            <person name="Werner J."/>
            <person name="Chernikova T.N."/>
            <person name="Tran H."/>
            <person name="Ferrer M."/>
            <person name="Yakimov M.M."/>
            <person name="Teeling H."/>
            <person name="Golyshina O.V."/>
        </authorList>
    </citation>
    <scope>NUCLEOTIDE SEQUENCE [LARGE SCALE GENOMIC DNA]</scope>
    <source>
        <strain evidence="7 8">MIL-1</strain>
    </source>
</reference>